<name>A0A0N1P1S6_9EURO</name>
<dbReference type="EMBL" id="LFJN01000001">
    <property type="protein sequence ID" value="KPI45665.1"/>
    <property type="molecule type" value="Genomic_DNA"/>
</dbReference>
<dbReference type="InterPro" id="IPR006076">
    <property type="entry name" value="FAD-dep_OxRdtase"/>
</dbReference>
<dbReference type="GO" id="GO:0071949">
    <property type="term" value="F:FAD binding"/>
    <property type="evidence" value="ECO:0007669"/>
    <property type="project" value="InterPro"/>
</dbReference>
<dbReference type="PANTHER" id="PTHR11530">
    <property type="entry name" value="D-AMINO ACID OXIDASE"/>
    <property type="match status" value="1"/>
</dbReference>
<dbReference type="Pfam" id="PF01266">
    <property type="entry name" value="DAO"/>
    <property type="match status" value="1"/>
</dbReference>
<keyword evidence="8" id="KW-1185">Reference proteome</keyword>
<comment type="cofactor">
    <cofactor evidence="1">
        <name>FAD</name>
        <dbReference type="ChEBI" id="CHEBI:57692"/>
    </cofactor>
</comment>
<evidence type="ECO:0000256" key="4">
    <source>
        <dbReference type="ARBA" id="ARBA00022827"/>
    </source>
</evidence>
<organism evidence="7 8">
    <name type="scientific">Cyphellophora attinorum</name>
    <dbReference type="NCBI Taxonomy" id="1664694"/>
    <lineage>
        <taxon>Eukaryota</taxon>
        <taxon>Fungi</taxon>
        <taxon>Dikarya</taxon>
        <taxon>Ascomycota</taxon>
        <taxon>Pezizomycotina</taxon>
        <taxon>Eurotiomycetes</taxon>
        <taxon>Chaetothyriomycetidae</taxon>
        <taxon>Chaetothyriales</taxon>
        <taxon>Cyphellophoraceae</taxon>
        <taxon>Cyphellophora</taxon>
    </lineage>
</organism>
<evidence type="ECO:0000313" key="8">
    <source>
        <dbReference type="Proteomes" id="UP000038010"/>
    </source>
</evidence>
<proteinExistence type="inferred from homology"/>
<dbReference type="GO" id="GO:0005737">
    <property type="term" value="C:cytoplasm"/>
    <property type="evidence" value="ECO:0007669"/>
    <property type="project" value="TreeGrafter"/>
</dbReference>
<gene>
    <name evidence="7" type="ORF">AB675_883</name>
</gene>
<dbReference type="GeneID" id="28741190"/>
<dbReference type="GO" id="GO:0003884">
    <property type="term" value="F:D-amino-acid oxidase activity"/>
    <property type="evidence" value="ECO:0007669"/>
    <property type="project" value="InterPro"/>
</dbReference>
<dbReference type="AlphaFoldDB" id="A0A0N1P1S6"/>
<reference evidence="7 8" key="1">
    <citation type="submission" date="2015-06" db="EMBL/GenBank/DDBJ databases">
        <title>Draft genome of the ant-associated black yeast Phialophora attae CBS 131958.</title>
        <authorList>
            <person name="Moreno L.F."/>
            <person name="Stielow B.J."/>
            <person name="de Hoog S."/>
            <person name="Vicente V.A."/>
            <person name="Weiss V.A."/>
            <person name="de Vries M."/>
            <person name="Cruz L.M."/>
            <person name="Souza E.M."/>
        </authorList>
    </citation>
    <scope>NUCLEOTIDE SEQUENCE [LARGE SCALE GENOMIC DNA]</scope>
    <source>
        <strain evidence="7 8">CBS 131958</strain>
    </source>
</reference>
<evidence type="ECO:0000256" key="1">
    <source>
        <dbReference type="ARBA" id="ARBA00001974"/>
    </source>
</evidence>
<dbReference type="Gene3D" id="3.40.50.720">
    <property type="entry name" value="NAD(P)-binding Rossmann-like Domain"/>
    <property type="match status" value="1"/>
</dbReference>
<evidence type="ECO:0000313" key="7">
    <source>
        <dbReference type="EMBL" id="KPI45665.1"/>
    </source>
</evidence>
<dbReference type="STRING" id="1664694.A0A0N1P1S6"/>
<comment type="caution">
    <text evidence="7">The sequence shown here is derived from an EMBL/GenBank/DDBJ whole genome shotgun (WGS) entry which is preliminary data.</text>
</comment>
<evidence type="ECO:0000256" key="3">
    <source>
        <dbReference type="ARBA" id="ARBA00022630"/>
    </source>
</evidence>
<dbReference type="Gene3D" id="3.30.9.10">
    <property type="entry name" value="D-Amino Acid Oxidase, subunit A, domain 2"/>
    <property type="match status" value="1"/>
</dbReference>
<dbReference type="OrthoDB" id="2015447at2759"/>
<keyword evidence="3" id="KW-0285">Flavoprotein</keyword>
<dbReference type="GO" id="GO:0019478">
    <property type="term" value="P:D-amino acid catabolic process"/>
    <property type="evidence" value="ECO:0007669"/>
    <property type="project" value="TreeGrafter"/>
</dbReference>
<dbReference type="PANTHER" id="PTHR11530:SF26">
    <property type="entry name" value="FAD DEPENDENT OXIDOREDUCTASE SUPERFAMILY (AFU_ORTHOLOGUE AFUA_5G13940)"/>
    <property type="match status" value="1"/>
</dbReference>
<sequence>MAPSDPVIILGAGVTALTLAHQLLFPPSAPPNTTQTHHRPILILASTIPTSPHSTIPPSYASLWAGAHYRPIPASTPQLAFERELALRTHASMLQLASTYPETVSGIARIPAEEYLETDPDAATLALRTGDVYAGPGDDFHVLTADDLATLNAASSPRAEPVRWGCTYNTYCVNPALYLPFLIQRIQARGARIVQAHVDSFAHAVELARGLGFLPSHPGEGREAAAAAAGGGAPTIVDATGTGLLPDPVCRVIRGQTVLVKQQFPKTVTRQCRDGSWSFLIPRPGGGGTIVGGTKEIGDHEALPRRKTREGLLGRARAWFLGEFVGRDGELDVVGDIVGFRPWREGGVRLEAELTEVVMVKDVSSSSSSSDSSQKGQGVADTETVRVVYGYGLGGRGYELSWGVAERLVELVDGRASGGQEYKRAIKARL</sequence>
<evidence type="ECO:0000259" key="6">
    <source>
        <dbReference type="Pfam" id="PF01266"/>
    </source>
</evidence>
<dbReference type="Proteomes" id="UP000038010">
    <property type="component" value="Unassembled WGS sequence"/>
</dbReference>
<evidence type="ECO:0000256" key="5">
    <source>
        <dbReference type="ARBA" id="ARBA00023002"/>
    </source>
</evidence>
<protein>
    <submittedName>
        <fullName evidence="7">D-amino-acid oxidase</fullName>
    </submittedName>
</protein>
<comment type="similarity">
    <text evidence="2">Belongs to the DAMOX/DASOX family.</text>
</comment>
<dbReference type="InterPro" id="IPR023209">
    <property type="entry name" value="DAO"/>
</dbReference>
<dbReference type="SUPFAM" id="SSF51971">
    <property type="entry name" value="Nucleotide-binding domain"/>
    <property type="match status" value="1"/>
</dbReference>
<dbReference type="SUPFAM" id="SSF54373">
    <property type="entry name" value="FAD-linked reductases, C-terminal domain"/>
    <property type="match status" value="1"/>
</dbReference>
<dbReference type="VEuPathDB" id="FungiDB:AB675_883"/>
<dbReference type="RefSeq" id="XP_018005628.1">
    <property type="nucleotide sequence ID" value="XM_018149321.1"/>
</dbReference>
<evidence type="ECO:0000256" key="2">
    <source>
        <dbReference type="ARBA" id="ARBA00006730"/>
    </source>
</evidence>
<keyword evidence="4" id="KW-0274">FAD</keyword>
<accession>A0A0N1P1S6</accession>
<keyword evidence="5" id="KW-0560">Oxidoreductase</keyword>
<feature type="domain" description="FAD dependent oxidoreductase" evidence="6">
    <location>
        <begin position="7"/>
        <end position="411"/>
    </location>
</feature>